<feature type="compositionally biased region" description="Basic and acidic residues" evidence="11">
    <location>
        <begin position="426"/>
        <end position="437"/>
    </location>
</feature>
<dbReference type="InParanoid" id="A0A3Q0FPI5"/>
<evidence type="ECO:0000256" key="3">
    <source>
        <dbReference type="ARBA" id="ARBA00004541"/>
    </source>
</evidence>
<evidence type="ECO:0000259" key="12">
    <source>
        <dbReference type="PROSITE" id="PS51328"/>
    </source>
</evidence>
<feature type="compositionally biased region" description="Basic and acidic residues" evidence="11">
    <location>
        <begin position="449"/>
        <end position="460"/>
    </location>
</feature>
<feature type="non-terminal residue" evidence="14">
    <location>
        <position position="659"/>
    </location>
</feature>
<dbReference type="Proteomes" id="UP000189705">
    <property type="component" value="Unplaced"/>
</dbReference>
<feature type="coiled-coil region" evidence="10">
    <location>
        <begin position="498"/>
        <end position="546"/>
    </location>
</feature>
<proteinExistence type="inferred from homology"/>
<dbReference type="GO" id="GO:0016020">
    <property type="term" value="C:membrane"/>
    <property type="evidence" value="ECO:0007669"/>
    <property type="project" value="InterPro"/>
</dbReference>
<feature type="compositionally biased region" description="Basic and acidic residues" evidence="11">
    <location>
        <begin position="368"/>
        <end position="378"/>
    </location>
</feature>
<dbReference type="AlphaFoldDB" id="A0A3Q0FPI5"/>
<evidence type="ECO:0000256" key="7">
    <source>
        <dbReference type="ARBA" id="ARBA00023054"/>
    </source>
</evidence>
<dbReference type="InterPro" id="IPR033571">
    <property type="entry name" value="N4BP3"/>
</dbReference>
<dbReference type="Gene3D" id="2.60.120.200">
    <property type="match status" value="1"/>
</dbReference>
<name>A0A3Q0FPI5_ALLSI</name>
<evidence type="ECO:0000313" key="13">
    <source>
        <dbReference type="Proteomes" id="UP000189705"/>
    </source>
</evidence>
<feature type="region of interest" description="Disordered" evidence="11">
    <location>
        <begin position="426"/>
        <end position="460"/>
    </location>
</feature>
<dbReference type="Pfam" id="PF03388">
    <property type="entry name" value="Lectin_leg-like"/>
    <property type="match status" value="1"/>
</dbReference>
<dbReference type="GO" id="GO:0031410">
    <property type="term" value="C:cytoplasmic vesicle"/>
    <property type="evidence" value="ECO:0007669"/>
    <property type="project" value="UniProtKB-SubCell"/>
</dbReference>
<protein>
    <submittedName>
        <fullName evidence="14">NEDD4-binding protein 3</fullName>
    </submittedName>
</protein>
<evidence type="ECO:0000256" key="11">
    <source>
        <dbReference type="SAM" id="MobiDB-lite"/>
    </source>
</evidence>
<evidence type="ECO:0000256" key="4">
    <source>
        <dbReference type="ARBA" id="ARBA00010640"/>
    </source>
</evidence>
<feature type="domain" description="L-type lectin-like" evidence="12">
    <location>
        <begin position="1"/>
        <end position="97"/>
    </location>
</feature>
<dbReference type="GO" id="GO:0007399">
    <property type="term" value="P:nervous system development"/>
    <property type="evidence" value="ECO:0007669"/>
    <property type="project" value="UniProtKB-KW"/>
</dbReference>
<reference evidence="14" key="1">
    <citation type="submission" date="2025-08" db="UniProtKB">
        <authorList>
            <consortium name="RefSeq"/>
        </authorList>
    </citation>
    <scope>IDENTIFICATION</scope>
</reference>
<evidence type="ECO:0000256" key="1">
    <source>
        <dbReference type="ARBA" id="ARBA00004279"/>
    </source>
</evidence>
<dbReference type="GeneID" id="102387388"/>
<evidence type="ECO:0000256" key="9">
    <source>
        <dbReference type="ARBA" id="ARBA00023329"/>
    </source>
</evidence>
<dbReference type="InterPro" id="IPR005052">
    <property type="entry name" value="Lectin_leg"/>
</dbReference>
<evidence type="ECO:0000256" key="6">
    <source>
        <dbReference type="ARBA" id="ARBA00022902"/>
    </source>
</evidence>
<keyword evidence="9" id="KW-0968">Cytoplasmic vesicle</keyword>
<keyword evidence="13" id="KW-1185">Reference proteome</keyword>
<gene>
    <name evidence="14" type="primary">N4BP3</name>
</gene>
<comment type="subcellular location">
    <subcellularLocation>
        <location evidence="2">Cell projection</location>
        <location evidence="2">Axon</location>
    </subcellularLocation>
    <subcellularLocation>
        <location evidence="1">Cell projection</location>
        <location evidence="1">Dendrite</location>
    </subcellularLocation>
    <subcellularLocation>
        <location evidence="3">Cytoplasmic vesicle</location>
    </subcellularLocation>
</comment>
<accession>A0A3Q0FPI5</accession>
<organism evidence="13 14">
    <name type="scientific">Alligator sinensis</name>
    <name type="common">Chinese alligator</name>
    <dbReference type="NCBI Taxonomy" id="38654"/>
    <lineage>
        <taxon>Eukaryota</taxon>
        <taxon>Metazoa</taxon>
        <taxon>Chordata</taxon>
        <taxon>Craniata</taxon>
        <taxon>Vertebrata</taxon>
        <taxon>Euteleostomi</taxon>
        <taxon>Archelosauria</taxon>
        <taxon>Archosauria</taxon>
        <taxon>Crocodylia</taxon>
        <taxon>Alligatoridae</taxon>
        <taxon>Alligatorinae</taxon>
        <taxon>Alligator</taxon>
    </lineage>
</organism>
<dbReference type="InterPro" id="IPR013320">
    <property type="entry name" value="ConA-like_dom_sf"/>
</dbReference>
<evidence type="ECO:0000256" key="10">
    <source>
        <dbReference type="SAM" id="Coils"/>
    </source>
</evidence>
<evidence type="ECO:0000313" key="14">
    <source>
        <dbReference type="RefSeq" id="XP_025047573.1"/>
    </source>
</evidence>
<keyword evidence="8" id="KW-0966">Cell projection</keyword>
<keyword evidence="5" id="KW-0217">Developmental protein</keyword>
<dbReference type="KEGG" id="asn:102387388"/>
<keyword evidence="6" id="KW-0524">Neurogenesis</keyword>
<dbReference type="RefSeq" id="XP_025047573.1">
    <property type="nucleotide sequence ID" value="XM_025191788.1"/>
</dbReference>
<feature type="region of interest" description="Disordered" evidence="11">
    <location>
        <begin position="361"/>
        <end position="402"/>
    </location>
</feature>
<feature type="compositionally biased region" description="Basic and acidic residues" evidence="11">
    <location>
        <begin position="212"/>
        <end position="245"/>
    </location>
</feature>
<dbReference type="GO" id="GO:0030425">
    <property type="term" value="C:dendrite"/>
    <property type="evidence" value="ECO:0007669"/>
    <property type="project" value="UniProtKB-SubCell"/>
</dbReference>
<evidence type="ECO:0000256" key="2">
    <source>
        <dbReference type="ARBA" id="ARBA00004489"/>
    </source>
</evidence>
<sequence>MVNNGSLSYDHSKDGRWTELAGCTADLRNQNHDTFLAVRYSRGRLTVMTDVEDKNEWKNCIDIAGVRLPTGYFFGASAGTGDLSDNHDIISMKLFQLMVEHPPEDENIDWTKIEPSVSLLKSPKDNVDDPTGNFRSGPLTGWKGFLLLAELCCLAPRLAGGMGSVGSLVERQDLSPVELRTPLGGVRGLRQPDGLLRKGLSQRELLGYLHGPRREARPERKCPGGSCKRDYESDRENRSPERSPRGADFSKSSLPERGRFDKCRIRPSAFKAVAGKGLVSMQGLSASKGQKLSKSNGSLHTLLSLSSSGQPGPLRTHLLHAISLDEGSAAGCGSSHNFSSYVPRFKPAPGQLSASVGHINHIGGSLDRASRGPRDPLRPEPVPLPCKSTATLSRLQSPGDPPPPYEFTFSLEDVVKQLEDRLQEKGGELRQLKRSLSETEDPFTQLDKAQQEKKRLQEELSLHQCQSEELRLRPLPPDRASPKLEEAKWEVCQKAAEISLLKQQLRDSQEEMAQKLSEILSLKTQLREARAEVQARDSQLAQLADAFPGSPEPGGDDPMALCQDLSGCETDDSKCRGLAGEGTEPLERQVEWLWEELLQERRQGQLQAMDFELERKTWQEEKEKVLRYQRELQAGYMDMYHRSQALERQLRALRAEPRN</sequence>
<evidence type="ECO:0000256" key="8">
    <source>
        <dbReference type="ARBA" id="ARBA00023273"/>
    </source>
</evidence>
<evidence type="ECO:0000256" key="5">
    <source>
        <dbReference type="ARBA" id="ARBA00022473"/>
    </source>
</evidence>
<dbReference type="CTD" id="23138"/>
<dbReference type="PROSITE" id="PS51328">
    <property type="entry name" value="L_LECTIN_LIKE"/>
    <property type="match status" value="1"/>
</dbReference>
<feature type="region of interest" description="Disordered" evidence="11">
    <location>
        <begin position="207"/>
        <end position="255"/>
    </location>
</feature>
<dbReference type="FunCoup" id="A0A3Q0FPI5">
    <property type="interactions" value="17"/>
</dbReference>
<dbReference type="GO" id="GO:0030424">
    <property type="term" value="C:axon"/>
    <property type="evidence" value="ECO:0007669"/>
    <property type="project" value="UniProtKB-SubCell"/>
</dbReference>
<comment type="similarity">
    <text evidence="4">Belongs to the N4BP3 family.</text>
</comment>
<keyword evidence="7 10" id="KW-0175">Coiled coil</keyword>
<dbReference type="SUPFAM" id="SSF49899">
    <property type="entry name" value="Concanavalin A-like lectins/glucanases"/>
    <property type="match status" value="1"/>
</dbReference>
<dbReference type="PANTHER" id="PTHR32274:SF1">
    <property type="entry name" value="NEDD4-BINDING PROTEIN 3"/>
    <property type="match status" value="1"/>
</dbReference>
<dbReference type="PANTHER" id="PTHR32274">
    <property type="entry name" value="NEDD4-BINDING PROTEIN 3"/>
    <property type="match status" value="1"/>
</dbReference>
<dbReference type="Pfam" id="PF06818">
    <property type="entry name" value="Fez1"/>
    <property type="match status" value="2"/>
</dbReference>